<dbReference type="InterPro" id="IPR022324">
    <property type="entry name" value="Bacilysin_exporter_BacE_put"/>
</dbReference>
<accession>A0A6J7H3A0</accession>
<organism evidence="11">
    <name type="scientific">freshwater metagenome</name>
    <dbReference type="NCBI Taxonomy" id="449393"/>
    <lineage>
        <taxon>unclassified sequences</taxon>
        <taxon>metagenomes</taxon>
        <taxon>ecological metagenomes</taxon>
    </lineage>
</organism>
<dbReference type="Pfam" id="PF05977">
    <property type="entry name" value="MFS_3"/>
    <property type="match status" value="1"/>
</dbReference>
<dbReference type="PRINTS" id="PR01988">
    <property type="entry name" value="EXPORTERBACE"/>
</dbReference>
<dbReference type="AlphaFoldDB" id="A0A6J7H3A0"/>
<proteinExistence type="predicted"/>
<gene>
    <name evidence="9" type="ORF">UFOPK2656_00422</name>
    <name evidence="10" type="ORF">UFOPK3267_01665</name>
    <name evidence="11" type="ORF">UFOPK3651_00190</name>
    <name evidence="12" type="ORF">UFOPK3931_01099</name>
    <name evidence="8" type="ORF">UFOPK4189_00419</name>
</gene>
<dbReference type="CDD" id="cd06173">
    <property type="entry name" value="MFS_MefA_like"/>
    <property type="match status" value="1"/>
</dbReference>
<dbReference type="PANTHER" id="PTHR43266">
    <property type="entry name" value="MACROLIDE-EFFLUX PROTEIN"/>
    <property type="match status" value="1"/>
</dbReference>
<evidence type="ECO:0000313" key="10">
    <source>
        <dbReference type="EMBL" id="CAB4851700.1"/>
    </source>
</evidence>
<dbReference type="GO" id="GO:0005886">
    <property type="term" value="C:plasma membrane"/>
    <property type="evidence" value="ECO:0007669"/>
    <property type="project" value="UniProtKB-SubCell"/>
</dbReference>
<keyword evidence="3" id="KW-1003">Cell membrane</keyword>
<evidence type="ECO:0000256" key="6">
    <source>
        <dbReference type="ARBA" id="ARBA00023136"/>
    </source>
</evidence>
<dbReference type="SUPFAM" id="SSF103473">
    <property type="entry name" value="MFS general substrate transporter"/>
    <property type="match status" value="1"/>
</dbReference>
<comment type="subcellular location">
    <subcellularLocation>
        <location evidence="1">Cell membrane</location>
        <topology evidence="1">Multi-pass membrane protein</topology>
    </subcellularLocation>
</comment>
<reference evidence="11" key="1">
    <citation type="submission" date="2020-05" db="EMBL/GenBank/DDBJ databases">
        <authorList>
            <person name="Chiriac C."/>
            <person name="Salcher M."/>
            <person name="Ghai R."/>
            <person name="Kavagutti S V."/>
        </authorList>
    </citation>
    <scope>NUCLEOTIDE SEQUENCE</scope>
</reference>
<evidence type="ECO:0000313" key="9">
    <source>
        <dbReference type="EMBL" id="CAB4707151.1"/>
    </source>
</evidence>
<name>A0A6J7H3A0_9ZZZZ</name>
<dbReference type="EMBL" id="CAFBIY010000091">
    <property type="protein sequence ID" value="CAB4851700.1"/>
    <property type="molecule type" value="Genomic_DNA"/>
</dbReference>
<evidence type="ECO:0000256" key="5">
    <source>
        <dbReference type="ARBA" id="ARBA00022989"/>
    </source>
</evidence>
<feature type="transmembrane region" description="Helical" evidence="7">
    <location>
        <begin position="42"/>
        <end position="64"/>
    </location>
</feature>
<keyword evidence="6 7" id="KW-0472">Membrane</keyword>
<keyword evidence="2" id="KW-0813">Transport</keyword>
<evidence type="ECO:0000256" key="1">
    <source>
        <dbReference type="ARBA" id="ARBA00004651"/>
    </source>
</evidence>
<evidence type="ECO:0000313" key="8">
    <source>
        <dbReference type="EMBL" id="CAB4362639.1"/>
    </source>
</evidence>
<dbReference type="EMBL" id="CAFBOL010000021">
    <property type="protein sequence ID" value="CAB4985386.1"/>
    <property type="molecule type" value="Genomic_DNA"/>
</dbReference>
<dbReference type="InterPro" id="IPR036259">
    <property type="entry name" value="MFS_trans_sf"/>
</dbReference>
<feature type="transmembrane region" description="Helical" evidence="7">
    <location>
        <begin position="166"/>
        <end position="186"/>
    </location>
</feature>
<dbReference type="PANTHER" id="PTHR43266:SF2">
    <property type="entry name" value="MAJOR FACILITATOR SUPERFAMILY (MFS) PROFILE DOMAIN-CONTAINING PROTEIN"/>
    <property type="match status" value="1"/>
</dbReference>
<sequence length="409" mass="43025">MLKLLRSNADLRALFIAQVISFMGDWFTFVAITGIIKDATGSAFLVSLAYVSFTLPSFLASPIAGAVVDRFDRRRLLLVVSAGQAIAALGLLTADGSRVWPLFVFQGTISAMAAFVKPAIDAGVPNLARNPEELRTASVLFGSTWGVMLAVGAAIGGVFSEVFGRNAAFIADAVSFILALALFALIRRPMQESHHSQRPTMRPLADMAEAIRYAKQDRVVLALIASKSSFAIGSATVSQLPVLATSVFGWKDGGTGMLLAARGAGAGLGPLIASRFTKGNVSRVLQVCGWSGLIFSVAYVSAAWSPVIYLAAVLIFVGHIGGGAQWTLSTYGLQLRTPDQLRGRVMAGDYAFATLVMSVIGLGTGVMSQLTHSVQWTITVFAGAGGLAGLAYMAWTRPIIRDASAPSTT</sequence>
<protein>
    <submittedName>
        <fullName evidence="11">Unannotated protein</fullName>
    </submittedName>
</protein>
<dbReference type="EMBL" id="CAEZYF010000002">
    <property type="protein sequence ID" value="CAB4707151.1"/>
    <property type="molecule type" value="Genomic_DNA"/>
</dbReference>
<feature type="transmembrane region" description="Helical" evidence="7">
    <location>
        <begin position="76"/>
        <end position="93"/>
    </location>
</feature>
<feature type="transmembrane region" description="Helical" evidence="7">
    <location>
        <begin position="99"/>
        <end position="116"/>
    </location>
</feature>
<dbReference type="Gene3D" id="1.20.1250.20">
    <property type="entry name" value="MFS general substrate transporter like domains"/>
    <property type="match status" value="1"/>
</dbReference>
<feature type="transmembrane region" description="Helical" evidence="7">
    <location>
        <begin position="350"/>
        <end position="370"/>
    </location>
</feature>
<evidence type="ECO:0000256" key="3">
    <source>
        <dbReference type="ARBA" id="ARBA00022475"/>
    </source>
</evidence>
<dbReference type="InterPro" id="IPR010290">
    <property type="entry name" value="TM_effector"/>
</dbReference>
<evidence type="ECO:0000313" key="12">
    <source>
        <dbReference type="EMBL" id="CAB4985386.1"/>
    </source>
</evidence>
<keyword evidence="5 7" id="KW-1133">Transmembrane helix</keyword>
<feature type="transmembrane region" description="Helical" evidence="7">
    <location>
        <begin position="137"/>
        <end position="160"/>
    </location>
</feature>
<dbReference type="EMBL" id="CAFBMT010000001">
    <property type="protein sequence ID" value="CAB4911085.1"/>
    <property type="molecule type" value="Genomic_DNA"/>
</dbReference>
<feature type="transmembrane region" description="Helical" evidence="7">
    <location>
        <begin position="308"/>
        <end position="329"/>
    </location>
</feature>
<feature type="transmembrane region" description="Helical" evidence="7">
    <location>
        <begin position="12"/>
        <end position="36"/>
    </location>
</feature>
<keyword evidence="4 7" id="KW-0812">Transmembrane</keyword>
<feature type="transmembrane region" description="Helical" evidence="7">
    <location>
        <begin position="376"/>
        <end position="395"/>
    </location>
</feature>
<feature type="transmembrane region" description="Helical" evidence="7">
    <location>
        <begin position="284"/>
        <end position="302"/>
    </location>
</feature>
<evidence type="ECO:0000256" key="4">
    <source>
        <dbReference type="ARBA" id="ARBA00022692"/>
    </source>
</evidence>
<evidence type="ECO:0000313" key="11">
    <source>
        <dbReference type="EMBL" id="CAB4911085.1"/>
    </source>
</evidence>
<evidence type="ECO:0000256" key="7">
    <source>
        <dbReference type="SAM" id="Phobius"/>
    </source>
</evidence>
<evidence type="ECO:0000256" key="2">
    <source>
        <dbReference type="ARBA" id="ARBA00022448"/>
    </source>
</evidence>
<dbReference type="EMBL" id="CAESGF010000002">
    <property type="protein sequence ID" value="CAB4362639.1"/>
    <property type="molecule type" value="Genomic_DNA"/>
</dbReference>